<evidence type="ECO:0000313" key="3">
    <source>
        <dbReference type="Proteomes" id="UP000266673"/>
    </source>
</evidence>
<evidence type="ECO:0000256" key="1">
    <source>
        <dbReference type="SAM" id="MobiDB-lite"/>
    </source>
</evidence>
<feature type="compositionally biased region" description="Acidic residues" evidence="1">
    <location>
        <begin position="104"/>
        <end position="125"/>
    </location>
</feature>
<protein>
    <submittedName>
        <fullName evidence="2">Uncharacterized protein</fullName>
    </submittedName>
</protein>
<feature type="region of interest" description="Disordered" evidence="1">
    <location>
        <begin position="206"/>
        <end position="228"/>
    </location>
</feature>
<feature type="region of interest" description="Disordered" evidence="1">
    <location>
        <begin position="1"/>
        <end position="20"/>
    </location>
</feature>
<comment type="caution">
    <text evidence="2">The sequence shown here is derived from an EMBL/GenBank/DDBJ whole genome shotgun (WGS) entry which is preliminary data.</text>
</comment>
<dbReference type="Proteomes" id="UP000266673">
    <property type="component" value="Unassembled WGS sequence"/>
</dbReference>
<sequence>MIDQETQSELEKLKQDRMVPEETQKSKYLKWIISLQNWAFVDKYPVELWKEKAEKTFGLFEVQSIISLNESKKQVSSKEPEIARKKVKQAKKMFTIKNNLVHNDDEDPLNNEEDLTDDDDDDEQTDIEAAPGLKTVTRVWQLRETCVPVTVSCQSVGTLPVVLGYHLKWELSGEVQRSLTVLQKLEYWTGAEVLDVVLGDKVYQPGRRSHTGGKGPMLRNWGPRGEKP</sequence>
<proteinExistence type="predicted"/>
<dbReference type="EMBL" id="QKWP01000176">
    <property type="protein sequence ID" value="RIB25390.1"/>
    <property type="molecule type" value="Genomic_DNA"/>
</dbReference>
<organism evidence="2 3">
    <name type="scientific">Gigaspora rosea</name>
    <dbReference type="NCBI Taxonomy" id="44941"/>
    <lineage>
        <taxon>Eukaryota</taxon>
        <taxon>Fungi</taxon>
        <taxon>Fungi incertae sedis</taxon>
        <taxon>Mucoromycota</taxon>
        <taxon>Glomeromycotina</taxon>
        <taxon>Glomeromycetes</taxon>
        <taxon>Diversisporales</taxon>
        <taxon>Gigasporaceae</taxon>
        <taxon>Gigaspora</taxon>
    </lineage>
</organism>
<reference evidence="2 3" key="1">
    <citation type="submission" date="2018-06" db="EMBL/GenBank/DDBJ databases">
        <title>Comparative genomics reveals the genomic features of Rhizophagus irregularis, R. cerebriforme, R. diaphanum and Gigaspora rosea, and their symbiotic lifestyle signature.</title>
        <authorList>
            <person name="Morin E."/>
            <person name="San Clemente H."/>
            <person name="Chen E.C.H."/>
            <person name="De La Providencia I."/>
            <person name="Hainaut M."/>
            <person name="Kuo A."/>
            <person name="Kohler A."/>
            <person name="Murat C."/>
            <person name="Tang N."/>
            <person name="Roy S."/>
            <person name="Loubradou J."/>
            <person name="Henrissat B."/>
            <person name="Grigoriev I.V."/>
            <person name="Corradi N."/>
            <person name="Roux C."/>
            <person name="Martin F.M."/>
        </authorList>
    </citation>
    <scope>NUCLEOTIDE SEQUENCE [LARGE SCALE GENOMIC DNA]</scope>
    <source>
        <strain evidence="2 3">DAOM 194757</strain>
    </source>
</reference>
<gene>
    <name evidence="2" type="ORF">C2G38_2166010</name>
</gene>
<feature type="compositionally biased region" description="Basic and acidic residues" evidence="1">
    <location>
        <begin position="9"/>
        <end position="20"/>
    </location>
</feature>
<evidence type="ECO:0000313" key="2">
    <source>
        <dbReference type="EMBL" id="RIB25390.1"/>
    </source>
</evidence>
<feature type="region of interest" description="Disordered" evidence="1">
    <location>
        <begin position="101"/>
        <end position="125"/>
    </location>
</feature>
<accession>A0A397VS63</accession>
<name>A0A397VS63_9GLOM</name>
<dbReference type="AlphaFoldDB" id="A0A397VS63"/>
<keyword evidence="3" id="KW-1185">Reference proteome</keyword>